<dbReference type="InterPro" id="IPR016181">
    <property type="entry name" value="Acyl_CoA_acyltransferase"/>
</dbReference>
<keyword evidence="2" id="KW-1185">Reference proteome</keyword>
<dbReference type="Proteomes" id="UP000093514">
    <property type="component" value="Unassembled WGS sequence"/>
</dbReference>
<proteinExistence type="predicted"/>
<organism evidence="1 2">
    <name type="scientific">Orenia metallireducens</name>
    <dbReference type="NCBI Taxonomy" id="1413210"/>
    <lineage>
        <taxon>Bacteria</taxon>
        <taxon>Bacillati</taxon>
        <taxon>Bacillota</taxon>
        <taxon>Clostridia</taxon>
        <taxon>Halanaerobiales</taxon>
        <taxon>Halobacteroidaceae</taxon>
        <taxon>Orenia</taxon>
    </lineage>
</organism>
<sequence>MSNIGYSIASTEEDFKNLKQLSHDVFDDEVKELVDVLVKYGSVDIKTAEYGIAGTIKEYRGQGINKRLTELFLKNVKNQVMIWQ</sequence>
<accession>A0A1C0A6G2</accession>
<dbReference type="RefSeq" id="WP_068719628.1">
    <property type="nucleotide sequence ID" value="NZ_LWDV01000010.1"/>
</dbReference>
<name>A0A1C0A6G2_9FIRM</name>
<comment type="caution">
    <text evidence="1">The sequence shown here is derived from an EMBL/GenBank/DDBJ whole genome shotgun (WGS) entry which is preliminary data.</text>
</comment>
<dbReference type="OrthoDB" id="9797178at2"/>
<dbReference type="SUPFAM" id="SSF55729">
    <property type="entry name" value="Acyl-CoA N-acyltransferases (Nat)"/>
    <property type="match status" value="1"/>
</dbReference>
<gene>
    <name evidence="1" type="ORF">U472_15435</name>
</gene>
<dbReference type="EMBL" id="LWDV01000010">
    <property type="protein sequence ID" value="OCL25718.1"/>
    <property type="molecule type" value="Genomic_DNA"/>
</dbReference>
<protein>
    <submittedName>
        <fullName evidence="1">Uncharacterized protein</fullName>
    </submittedName>
</protein>
<evidence type="ECO:0000313" key="2">
    <source>
        <dbReference type="Proteomes" id="UP000093514"/>
    </source>
</evidence>
<evidence type="ECO:0000313" key="1">
    <source>
        <dbReference type="EMBL" id="OCL25718.1"/>
    </source>
</evidence>
<reference evidence="1 2" key="2">
    <citation type="submission" date="2016-08" db="EMBL/GenBank/DDBJ databases">
        <title>Orenia metallireducens sp. nov. strain Z6, a Novel Metal-reducing Firmicute from the Deep Subsurface.</title>
        <authorList>
            <person name="Maxim B.I."/>
            <person name="Kenneth K."/>
            <person name="Flynn T.M."/>
            <person name="Oloughlin E.J."/>
            <person name="Locke R.A."/>
            <person name="Weber J.R."/>
            <person name="Egan S.M."/>
            <person name="Mackie R.I."/>
            <person name="Cann I.K."/>
        </authorList>
    </citation>
    <scope>NUCLEOTIDE SEQUENCE [LARGE SCALE GENOMIC DNA]</scope>
    <source>
        <strain evidence="1 2">Z6</strain>
    </source>
</reference>
<reference evidence="2" key="1">
    <citation type="submission" date="2016-07" db="EMBL/GenBank/DDBJ databases">
        <authorList>
            <person name="Florea S."/>
            <person name="Webb J.S."/>
            <person name="Jaromczyk J."/>
            <person name="Schardl C.L."/>
        </authorList>
    </citation>
    <scope>NUCLEOTIDE SEQUENCE [LARGE SCALE GENOMIC DNA]</scope>
    <source>
        <strain evidence="2">Z6</strain>
    </source>
</reference>
<dbReference type="AlphaFoldDB" id="A0A1C0A6G2"/>